<dbReference type="EMBL" id="JAPWHE010000005">
    <property type="protein sequence ID" value="MCZ4330047.1"/>
    <property type="molecule type" value="Genomic_DNA"/>
</dbReference>
<accession>A0ABT4M3Z9</accession>
<comment type="caution">
    <text evidence="2">The sequence shown here is derived from an EMBL/GenBank/DDBJ whole genome shotgun (WGS) entry which is preliminary data.</text>
</comment>
<feature type="domain" description="Glyoxalase-like" evidence="1">
    <location>
        <begin position="6"/>
        <end position="179"/>
    </location>
</feature>
<gene>
    <name evidence="2" type="ORF">O4H32_08800</name>
</gene>
<evidence type="ECO:0000313" key="2">
    <source>
        <dbReference type="EMBL" id="MCZ4330047.1"/>
    </source>
</evidence>
<keyword evidence="3" id="KW-1185">Reference proteome</keyword>
<dbReference type="InterPro" id="IPR029068">
    <property type="entry name" value="Glyas_Bleomycin-R_OHBP_Dase"/>
</dbReference>
<reference evidence="2" key="1">
    <citation type="submission" date="2022-12" db="EMBL/GenBank/DDBJ databases">
        <title>Bacterial isolates from different developmental stages of Nematostella vectensis.</title>
        <authorList>
            <person name="Fraune S."/>
        </authorList>
    </citation>
    <scope>NUCLEOTIDE SEQUENCE</scope>
    <source>
        <strain evidence="2">G21619-S1</strain>
    </source>
</reference>
<dbReference type="RefSeq" id="WP_269358331.1">
    <property type="nucleotide sequence ID" value="NZ_JAPWHE010000005.1"/>
</dbReference>
<evidence type="ECO:0000313" key="3">
    <source>
        <dbReference type="Proteomes" id="UP001068379"/>
    </source>
</evidence>
<proteinExistence type="predicted"/>
<dbReference type="InterPro" id="IPR025870">
    <property type="entry name" value="Glyoxalase-like_dom"/>
</dbReference>
<evidence type="ECO:0000259" key="1">
    <source>
        <dbReference type="Pfam" id="PF13468"/>
    </source>
</evidence>
<dbReference type="Pfam" id="PF13468">
    <property type="entry name" value="Glyoxalase_3"/>
    <property type="match status" value="1"/>
</dbReference>
<name>A0ABT4M3Z9_9BURK</name>
<protein>
    <submittedName>
        <fullName evidence="2">VOC family protein</fullName>
    </submittedName>
</protein>
<dbReference type="Proteomes" id="UP001068379">
    <property type="component" value="Unassembled WGS sequence"/>
</dbReference>
<sequence length="211" mass="22623">MPRTFLDHIAITAFSLEAGAALVADTLGVETQRGGEHPRMATHNRLLRLGKSMYLEVIAPNPAARSPGRPRWFGLDTLAPHALPALSAWVVRSTDIQASAAAASEPLGDLEPMRRSALDWLITIPADGSVPLEGAAPALIQWHADAHPAARMEDKGCALALLEIFHPDPERISRLLSSLELEAPVAVRQAGPGDPVRLAAHIDTPHGRRIL</sequence>
<dbReference type="Gene3D" id="3.10.180.10">
    <property type="entry name" value="2,3-Dihydroxybiphenyl 1,2-Dioxygenase, domain 1"/>
    <property type="match status" value="1"/>
</dbReference>
<organism evidence="2 3">
    <name type="scientific">Castellaniella denitrificans</name>
    <dbReference type="NCBI Taxonomy" id="56119"/>
    <lineage>
        <taxon>Bacteria</taxon>
        <taxon>Pseudomonadati</taxon>
        <taxon>Pseudomonadota</taxon>
        <taxon>Betaproteobacteria</taxon>
        <taxon>Burkholderiales</taxon>
        <taxon>Alcaligenaceae</taxon>
        <taxon>Castellaniella</taxon>
    </lineage>
</organism>